<accession>A0A9Q0SNY1</accession>
<evidence type="ECO:0000256" key="6">
    <source>
        <dbReference type="ARBA" id="ARBA00048679"/>
    </source>
</evidence>
<dbReference type="EC" id="2.7.11.1" evidence="2"/>
<evidence type="ECO:0000256" key="1">
    <source>
        <dbReference type="ARBA" id="ARBA00004167"/>
    </source>
</evidence>
<evidence type="ECO:0000256" key="5">
    <source>
        <dbReference type="ARBA" id="ARBA00047899"/>
    </source>
</evidence>
<evidence type="ECO:0000256" key="2">
    <source>
        <dbReference type="ARBA" id="ARBA00012513"/>
    </source>
</evidence>
<dbReference type="GO" id="GO:0016020">
    <property type="term" value="C:membrane"/>
    <property type="evidence" value="ECO:0007669"/>
    <property type="project" value="UniProtKB-SubCell"/>
</dbReference>
<dbReference type="OrthoDB" id="1631388at2759"/>
<evidence type="ECO:0000256" key="7">
    <source>
        <dbReference type="SAM" id="MobiDB-lite"/>
    </source>
</evidence>
<evidence type="ECO:0000256" key="3">
    <source>
        <dbReference type="ARBA" id="ARBA00022729"/>
    </source>
</evidence>
<comment type="caution">
    <text evidence="11">The sequence shown here is derived from an EMBL/GenBank/DDBJ whole genome shotgun (WGS) entry which is preliminary data.</text>
</comment>
<reference evidence="11" key="2">
    <citation type="journal article" date="2023" name="Int. J. Mol. Sci.">
        <title>De Novo Assembly and Annotation of 11 Diverse Shrub Willow (Salix) Genomes Reveals Novel Gene Organization in Sex-Linked Regions.</title>
        <authorList>
            <person name="Hyden B."/>
            <person name="Feng K."/>
            <person name="Yates T.B."/>
            <person name="Jawdy S."/>
            <person name="Cereghino C."/>
            <person name="Smart L.B."/>
            <person name="Muchero W."/>
        </authorList>
    </citation>
    <scope>NUCLEOTIDE SEQUENCE [LARGE SCALE GENOMIC DNA]</scope>
    <source>
        <tissue evidence="11">Shoot tip</tissue>
    </source>
</reference>
<keyword evidence="12" id="KW-1185">Reference proteome</keyword>
<reference evidence="11" key="1">
    <citation type="submission" date="2022-11" db="EMBL/GenBank/DDBJ databases">
        <authorList>
            <person name="Hyden B.L."/>
            <person name="Feng K."/>
            <person name="Yates T."/>
            <person name="Jawdy S."/>
            <person name="Smart L.B."/>
            <person name="Muchero W."/>
        </authorList>
    </citation>
    <scope>NUCLEOTIDE SEQUENCE</scope>
    <source>
        <tissue evidence="11">Shoot tip</tissue>
    </source>
</reference>
<dbReference type="InterPro" id="IPR032872">
    <property type="entry name" value="WAK_assoc_C"/>
</dbReference>
<feature type="transmembrane region" description="Helical" evidence="8">
    <location>
        <begin position="20"/>
        <end position="43"/>
    </location>
</feature>
<feature type="region of interest" description="Disordered" evidence="7">
    <location>
        <begin position="102"/>
        <end position="122"/>
    </location>
</feature>
<feature type="domain" description="Wall-associated receptor kinase C-terminal" evidence="10">
    <location>
        <begin position="368"/>
        <end position="459"/>
    </location>
</feature>
<feature type="domain" description="Wall-associated receptor kinase galacturonan-binding" evidence="9">
    <location>
        <begin position="245"/>
        <end position="310"/>
    </location>
</feature>
<dbReference type="InterPro" id="IPR025287">
    <property type="entry name" value="WAK_GUB"/>
</dbReference>
<dbReference type="Pfam" id="PF13947">
    <property type="entry name" value="GUB_WAK_bind"/>
    <property type="match status" value="1"/>
</dbReference>
<name>A0A9Q0SNY1_SALVM</name>
<keyword evidence="8" id="KW-1133">Transmembrane helix</keyword>
<evidence type="ECO:0000313" key="11">
    <source>
        <dbReference type="EMBL" id="KAJ6684347.1"/>
    </source>
</evidence>
<keyword evidence="8" id="KW-0472">Membrane</keyword>
<evidence type="ECO:0000313" key="12">
    <source>
        <dbReference type="Proteomes" id="UP001151529"/>
    </source>
</evidence>
<dbReference type="Pfam" id="PF14380">
    <property type="entry name" value="WAK_assoc"/>
    <property type="match status" value="2"/>
</dbReference>
<evidence type="ECO:0000259" key="10">
    <source>
        <dbReference type="Pfam" id="PF14380"/>
    </source>
</evidence>
<comment type="subcellular location">
    <subcellularLocation>
        <location evidence="1">Membrane</location>
        <topology evidence="1">Single-pass membrane protein</topology>
    </subcellularLocation>
</comment>
<evidence type="ECO:0000256" key="4">
    <source>
        <dbReference type="ARBA" id="ARBA00023180"/>
    </source>
</evidence>
<dbReference type="AlphaFoldDB" id="A0A9Q0SNY1"/>
<dbReference type="PANTHER" id="PTHR33138">
    <property type="entry name" value="OS01G0690200 PROTEIN"/>
    <property type="match status" value="1"/>
</dbReference>
<organism evidence="11 12">
    <name type="scientific">Salix viminalis</name>
    <name type="common">Common osier</name>
    <name type="synonym">Basket willow</name>
    <dbReference type="NCBI Taxonomy" id="40686"/>
    <lineage>
        <taxon>Eukaryota</taxon>
        <taxon>Viridiplantae</taxon>
        <taxon>Streptophyta</taxon>
        <taxon>Embryophyta</taxon>
        <taxon>Tracheophyta</taxon>
        <taxon>Spermatophyta</taxon>
        <taxon>Magnoliopsida</taxon>
        <taxon>eudicotyledons</taxon>
        <taxon>Gunneridae</taxon>
        <taxon>Pentapetalae</taxon>
        <taxon>rosids</taxon>
        <taxon>fabids</taxon>
        <taxon>Malpighiales</taxon>
        <taxon>Salicaceae</taxon>
        <taxon>Saliceae</taxon>
        <taxon>Salix</taxon>
    </lineage>
</organism>
<dbReference type="Proteomes" id="UP001151529">
    <property type="component" value="Chromosome 17"/>
</dbReference>
<dbReference type="EMBL" id="JAPFFL010000013">
    <property type="protein sequence ID" value="KAJ6684347.1"/>
    <property type="molecule type" value="Genomic_DNA"/>
</dbReference>
<comment type="catalytic activity">
    <reaction evidence="6">
        <text>L-seryl-[protein] + ATP = O-phospho-L-seryl-[protein] + ADP + H(+)</text>
        <dbReference type="Rhea" id="RHEA:17989"/>
        <dbReference type="Rhea" id="RHEA-COMP:9863"/>
        <dbReference type="Rhea" id="RHEA-COMP:11604"/>
        <dbReference type="ChEBI" id="CHEBI:15378"/>
        <dbReference type="ChEBI" id="CHEBI:29999"/>
        <dbReference type="ChEBI" id="CHEBI:30616"/>
        <dbReference type="ChEBI" id="CHEBI:83421"/>
        <dbReference type="ChEBI" id="CHEBI:456216"/>
        <dbReference type="EC" id="2.7.11.1"/>
    </reaction>
</comment>
<keyword evidence="8" id="KW-0812">Transmembrane</keyword>
<dbReference type="GO" id="GO:0004674">
    <property type="term" value="F:protein serine/threonine kinase activity"/>
    <property type="evidence" value="ECO:0007669"/>
    <property type="project" value="UniProtKB-EC"/>
</dbReference>
<proteinExistence type="predicted"/>
<evidence type="ECO:0000259" key="9">
    <source>
        <dbReference type="Pfam" id="PF13947"/>
    </source>
</evidence>
<keyword evidence="4" id="KW-0325">Glycoprotein</keyword>
<dbReference type="PANTHER" id="PTHR33138:SF90">
    <property type="entry name" value="WALL-ASSOCIATED RECEPTOR KINASE GALACTURONAN-BINDING DOMAIN-CONTAINING PROTEIN"/>
    <property type="match status" value="1"/>
</dbReference>
<keyword evidence="3" id="KW-0732">Signal</keyword>
<feature type="compositionally biased region" description="Basic residues" evidence="7">
    <location>
        <begin position="181"/>
        <end position="191"/>
    </location>
</feature>
<dbReference type="GO" id="GO:0030247">
    <property type="term" value="F:polysaccharide binding"/>
    <property type="evidence" value="ECO:0007669"/>
    <property type="project" value="InterPro"/>
</dbReference>
<sequence>MNLGTIFVSIAGSTNGTRPLWIGIGLLITMTAIIPSSIIIICLTRRKGSFRAVIAMAFRQKNSQHVDNVETFMMDYHSLTPKRPLKSTLPPYHHCLTNRHRGVGFPASQTPRRRRATLPPLPTCRSFGRSASNLISYPASCKDSIEVPVRQSALEQIINNPTVTQLQGGLNQGFGLEWKHKKTRKFSRREKRPTNGQYPTPQPLLIPPPMHPLTTTTSFLLTLLFLPSTSTTSSPSNDSNNLSNCSQTFSCGTLKNVTYPFTGGLRPSHCGPPEFGLTCDADSVTILKANSLSYRVTHLNHTSQTLRLSRSDFHDNSPCTLEHTNNTLNNSIFLIDPTLETLSLLYNCDNNSISSSGLTNNRFSCDIYGDTEEGFYVINSNPYNLYSTRWRKIECKTSIQVPILPSNGSSLGEVLKEGFDVSYVDPYSADCTRCYKKYPAGYCGFDAQLGKPICICNDQLCPGKQKSLVFMSLVKLTGEIDERRFLSNYIMLH</sequence>
<feature type="domain" description="Wall-associated receptor kinase C-terminal" evidence="10">
    <location>
        <begin position="133"/>
        <end position="181"/>
    </location>
</feature>
<evidence type="ECO:0000256" key="8">
    <source>
        <dbReference type="SAM" id="Phobius"/>
    </source>
</evidence>
<feature type="region of interest" description="Disordered" evidence="7">
    <location>
        <begin position="181"/>
        <end position="209"/>
    </location>
</feature>
<protein>
    <recommendedName>
        <fullName evidence="2">non-specific serine/threonine protein kinase</fullName>
        <ecNumber evidence="2">2.7.11.1</ecNumber>
    </recommendedName>
</protein>
<gene>
    <name evidence="11" type="ORF">OIU85_007983</name>
</gene>
<comment type="catalytic activity">
    <reaction evidence="5">
        <text>L-threonyl-[protein] + ATP = O-phospho-L-threonyl-[protein] + ADP + H(+)</text>
        <dbReference type="Rhea" id="RHEA:46608"/>
        <dbReference type="Rhea" id="RHEA-COMP:11060"/>
        <dbReference type="Rhea" id="RHEA-COMP:11605"/>
        <dbReference type="ChEBI" id="CHEBI:15378"/>
        <dbReference type="ChEBI" id="CHEBI:30013"/>
        <dbReference type="ChEBI" id="CHEBI:30616"/>
        <dbReference type="ChEBI" id="CHEBI:61977"/>
        <dbReference type="ChEBI" id="CHEBI:456216"/>
        <dbReference type="EC" id="2.7.11.1"/>
    </reaction>
</comment>
<feature type="compositionally biased region" description="Pro residues" evidence="7">
    <location>
        <begin position="200"/>
        <end position="209"/>
    </location>
</feature>